<sequence length="132" mass="15217">MRRISISLLLLLCLCGCGREAQIYERVEAHFAQSGYTLRQKQEAPPLQLPQPHRYYGLQDGDGLAVYLFPDGKEARQAKLKLEQEASLEWDFLIPLYFVKGPVLIVYFTNPAKAKLPLFEKLERLVQRLELP</sequence>
<accession>A0AA41X7F5</accession>
<dbReference type="RefSeq" id="WP_254757613.1">
    <property type="nucleotide sequence ID" value="NZ_JANCLT010000002.1"/>
</dbReference>
<protein>
    <submittedName>
        <fullName evidence="2">Uncharacterized protein</fullName>
    </submittedName>
</protein>
<proteinExistence type="predicted"/>
<gene>
    <name evidence="2" type="ORF">NK662_03965</name>
</gene>
<name>A0AA41X7F5_9BACI</name>
<reference evidence="2" key="1">
    <citation type="submission" date="2022-07" db="EMBL/GenBank/DDBJ databases">
        <authorList>
            <person name="Li W.-J."/>
            <person name="Deng Q.-Q."/>
        </authorList>
    </citation>
    <scope>NUCLEOTIDE SEQUENCE</scope>
    <source>
        <strain evidence="2">SYSU M60031</strain>
    </source>
</reference>
<comment type="caution">
    <text evidence="2">The sequence shown here is derived from an EMBL/GenBank/DDBJ whole genome shotgun (WGS) entry which is preliminary data.</text>
</comment>
<evidence type="ECO:0000256" key="1">
    <source>
        <dbReference type="SAM" id="SignalP"/>
    </source>
</evidence>
<keyword evidence="1" id="KW-0732">Signal</keyword>
<dbReference type="AlphaFoldDB" id="A0AA41X7F5"/>
<dbReference type="EMBL" id="JANCLT010000002">
    <property type="protein sequence ID" value="MCP8967695.1"/>
    <property type="molecule type" value="Genomic_DNA"/>
</dbReference>
<organism evidence="2 3">
    <name type="scientific">Ectobacillus ponti</name>
    <dbReference type="NCBI Taxonomy" id="2961894"/>
    <lineage>
        <taxon>Bacteria</taxon>
        <taxon>Bacillati</taxon>
        <taxon>Bacillota</taxon>
        <taxon>Bacilli</taxon>
        <taxon>Bacillales</taxon>
        <taxon>Bacillaceae</taxon>
        <taxon>Ectobacillus</taxon>
    </lineage>
</organism>
<feature type="chain" id="PRO_5041423980" evidence="1">
    <location>
        <begin position="22"/>
        <end position="132"/>
    </location>
</feature>
<evidence type="ECO:0000313" key="3">
    <source>
        <dbReference type="Proteomes" id="UP001156102"/>
    </source>
</evidence>
<feature type="signal peptide" evidence="1">
    <location>
        <begin position="1"/>
        <end position="21"/>
    </location>
</feature>
<keyword evidence="3" id="KW-1185">Reference proteome</keyword>
<dbReference type="Proteomes" id="UP001156102">
    <property type="component" value="Unassembled WGS sequence"/>
</dbReference>
<evidence type="ECO:0000313" key="2">
    <source>
        <dbReference type="EMBL" id="MCP8967695.1"/>
    </source>
</evidence>